<evidence type="ECO:0000259" key="15">
    <source>
        <dbReference type="Pfam" id="PF16740"/>
    </source>
</evidence>
<keyword evidence="6" id="KW-0132">Cell division</keyword>
<sequence>MPWLQLYTKMEAAVDKLEAMFQKADSDLNYISRKLDTEFAADAEHSTQPNPAKMLEKIADIKKEYSVLVKEAEAIKDAQKEAVTFFQTQLMSACEALQRLQNQAGMEESEKSAELHNLESLLGVQLPSVEAQKTQSDSNQDSQAVAQDPDEGSSANQRVAPSVAEAGNNFPVLSARETRENQSNDFLEVTEQEFLSVSNLIRGRVKLEDVNKTYQGLWDHFKEEGNSKPLTTAEMHKMGLRITGQTGEAKLKVLRALKLINLSSKGDVTLP</sequence>
<dbReference type="InterPro" id="IPR026762">
    <property type="entry name" value="Ska2"/>
</dbReference>
<organism evidence="16 17">
    <name type="scientific">Lingula anatina</name>
    <name type="common">Brachiopod</name>
    <name type="synonym">Lingula unguis</name>
    <dbReference type="NCBI Taxonomy" id="7574"/>
    <lineage>
        <taxon>Eukaryota</taxon>
        <taxon>Metazoa</taxon>
        <taxon>Spiralia</taxon>
        <taxon>Lophotrochozoa</taxon>
        <taxon>Brachiopoda</taxon>
        <taxon>Linguliformea</taxon>
        <taxon>Lingulata</taxon>
        <taxon>Lingulida</taxon>
        <taxon>Linguloidea</taxon>
        <taxon>Lingulidae</taxon>
        <taxon>Lingula</taxon>
    </lineage>
</organism>
<gene>
    <name evidence="17" type="primary">LOC106174931</name>
</gene>
<keyword evidence="5" id="KW-0963">Cytoplasm</keyword>
<dbReference type="Proteomes" id="UP000085678">
    <property type="component" value="Unplaced"/>
</dbReference>
<evidence type="ECO:0000256" key="5">
    <source>
        <dbReference type="ARBA" id="ARBA00022490"/>
    </source>
</evidence>
<evidence type="ECO:0000256" key="4">
    <source>
        <dbReference type="ARBA" id="ARBA00022454"/>
    </source>
</evidence>
<dbReference type="InParanoid" id="A0A1S3JPU8"/>
<keyword evidence="11" id="KW-0131">Cell cycle</keyword>
<evidence type="ECO:0000256" key="3">
    <source>
        <dbReference type="ARBA" id="ARBA00010684"/>
    </source>
</evidence>
<evidence type="ECO:0000256" key="13">
    <source>
        <dbReference type="ARBA" id="ARBA00029651"/>
    </source>
</evidence>
<evidence type="ECO:0000256" key="6">
    <source>
        <dbReference type="ARBA" id="ARBA00022618"/>
    </source>
</evidence>
<feature type="domain" description="Ska2 N-terminal" evidence="15">
    <location>
        <begin position="11"/>
        <end position="113"/>
    </location>
</feature>
<dbReference type="PANTHER" id="PTHR32017">
    <property type="entry name" value="SPINDLE AND KINETOCHORE-ASSOCIATED PROTEIN 2"/>
    <property type="match status" value="1"/>
</dbReference>
<dbReference type="InterPro" id="IPR042091">
    <property type="entry name" value="Ska2_N"/>
</dbReference>
<dbReference type="PANTHER" id="PTHR32017:SF3">
    <property type="entry name" value="SPINDLE AND KINETOCHORE-ASSOCIATED PROTEIN 2"/>
    <property type="match status" value="1"/>
</dbReference>
<evidence type="ECO:0000313" key="17">
    <source>
        <dbReference type="RefSeq" id="XP_013412161.1"/>
    </source>
</evidence>
<comment type="subcellular location">
    <subcellularLocation>
        <location evidence="2">Chromosome</location>
        <location evidence="2">Centromere</location>
        <location evidence="2">Kinetochore</location>
    </subcellularLocation>
    <subcellularLocation>
        <location evidence="1">Cytoplasm</location>
        <location evidence="1">Cytoskeleton</location>
        <location evidence="1">Spindle</location>
    </subcellularLocation>
</comment>
<dbReference type="GO" id="GO:0008017">
    <property type="term" value="F:microtubule binding"/>
    <property type="evidence" value="ECO:0007669"/>
    <property type="project" value="InterPro"/>
</dbReference>
<dbReference type="GO" id="GO:0007059">
    <property type="term" value="P:chromosome segregation"/>
    <property type="evidence" value="ECO:0007669"/>
    <property type="project" value="InterPro"/>
</dbReference>
<keyword evidence="9" id="KW-0995">Kinetochore</keyword>
<dbReference type="Pfam" id="PF11362">
    <property type="entry name" value="DUF3161"/>
    <property type="match status" value="1"/>
</dbReference>
<evidence type="ECO:0000256" key="1">
    <source>
        <dbReference type="ARBA" id="ARBA00004186"/>
    </source>
</evidence>
<dbReference type="KEGG" id="lak:106174931"/>
<dbReference type="GO" id="GO:0051301">
    <property type="term" value="P:cell division"/>
    <property type="evidence" value="ECO:0007669"/>
    <property type="project" value="UniProtKB-KW"/>
</dbReference>
<dbReference type="OMA" id="AMFQKAD"/>
<dbReference type="GO" id="GO:0000278">
    <property type="term" value="P:mitotic cell cycle"/>
    <property type="evidence" value="ECO:0007669"/>
    <property type="project" value="TreeGrafter"/>
</dbReference>
<dbReference type="GO" id="GO:0000940">
    <property type="term" value="C:outer kinetochore"/>
    <property type="evidence" value="ECO:0007669"/>
    <property type="project" value="InterPro"/>
</dbReference>
<keyword evidence="12" id="KW-0137">Centromere</keyword>
<evidence type="ECO:0000256" key="14">
    <source>
        <dbReference type="SAM" id="MobiDB-lite"/>
    </source>
</evidence>
<dbReference type="Pfam" id="PF16740">
    <property type="entry name" value="SKA2"/>
    <property type="match status" value="1"/>
</dbReference>
<dbReference type="STRING" id="7574.A0A1S3JPU8"/>
<evidence type="ECO:0000256" key="2">
    <source>
        <dbReference type="ARBA" id="ARBA00004629"/>
    </source>
</evidence>
<feature type="compositionally biased region" description="Polar residues" evidence="14">
    <location>
        <begin position="131"/>
        <end position="145"/>
    </location>
</feature>
<keyword evidence="16" id="KW-1185">Reference proteome</keyword>
<evidence type="ECO:0000256" key="7">
    <source>
        <dbReference type="ARBA" id="ARBA00022701"/>
    </source>
</evidence>
<dbReference type="RefSeq" id="XP_013412161.1">
    <property type="nucleotide sequence ID" value="XM_013556707.1"/>
</dbReference>
<keyword evidence="4" id="KW-0158">Chromosome</keyword>
<dbReference type="OrthoDB" id="193920at2759"/>
<evidence type="ECO:0000256" key="8">
    <source>
        <dbReference type="ARBA" id="ARBA00022776"/>
    </source>
</evidence>
<evidence type="ECO:0000256" key="12">
    <source>
        <dbReference type="ARBA" id="ARBA00023328"/>
    </source>
</evidence>
<evidence type="ECO:0000256" key="10">
    <source>
        <dbReference type="ARBA" id="ARBA00023212"/>
    </source>
</evidence>
<dbReference type="AlphaFoldDB" id="A0A1S3JPU8"/>
<dbReference type="GeneID" id="106174931"/>
<dbReference type="GO" id="GO:0005876">
    <property type="term" value="C:spindle microtubule"/>
    <property type="evidence" value="ECO:0007669"/>
    <property type="project" value="InterPro"/>
</dbReference>
<feature type="region of interest" description="Disordered" evidence="14">
    <location>
        <begin position="130"/>
        <end position="171"/>
    </location>
</feature>
<name>A0A1S3JPU8_LINAN</name>
<accession>A0A1S3JPU8</accession>
<proteinExistence type="inferred from homology"/>
<keyword evidence="7" id="KW-0493">Microtubule</keyword>
<evidence type="ECO:0000313" key="16">
    <source>
        <dbReference type="Proteomes" id="UP000085678"/>
    </source>
</evidence>
<evidence type="ECO:0000256" key="9">
    <source>
        <dbReference type="ARBA" id="ARBA00022838"/>
    </source>
</evidence>
<evidence type="ECO:0000256" key="11">
    <source>
        <dbReference type="ARBA" id="ARBA00023306"/>
    </source>
</evidence>
<keyword evidence="8" id="KW-0498">Mitosis</keyword>
<keyword evidence="10" id="KW-0206">Cytoskeleton</keyword>
<reference evidence="17" key="1">
    <citation type="submission" date="2025-08" db="UniProtKB">
        <authorList>
            <consortium name="RefSeq"/>
        </authorList>
    </citation>
    <scope>IDENTIFICATION</scope>
    <source>
        <tissue evidence="17">Gonads</tissue>
    </source>
</reference>
<protein>
    <recommendedName>
        <fullName evidence="13">Protein FAM33A</fullName>
    </recommendedName>
</protein>
<dbReference type="Gene3D" id="6.10.250.1380">
    <property type="match status" value="1"/>
</dbReference>
<comment type="similarity">
    <text evidence="3">Belongs to the SKA2 family.</text>
</comment>